<dbReference type="EMBL" id="JAOL01000170">
    <property type="protein sequence ID" value="EUA86633.1"/>
    <property type="molecule type" value="Genomic_DNA"/>
</dbReference>
<gene>
    <name evidence="2" type="ORF">I551_6939</name>
</gene>
<reference evidence="2 3" key="1">
    <citation type="submission" date="2014-01" db="EMBL/GenBank/DDBJ databases">
        <authorList>
            <person name="Dobos K."/>
            <person name="Lenaerts A."/>
            <person name="Ordway D."/>
            <person name="DeGroote M.A."/>
            <person name="Parker T."/>
            <person name="Sizemore C."/>
            <person name="Tallon L.J."/>
            <person name="Sadzewicz L.K."/>
            <person name="Sengamalay N."/>
            <person name="Fraser C.M."/>
            <person name="Hine E."/>
            <person name="Shefchek K.A."/>
            <person name="Das S.P."/>
            <person name="Tettelin H."/>
        </authorList>
    </citation>
    <scope>NUCLEOTIDE SEQUENCE [LARGE SCALE GENOMIC DNA]</scope>
    <source>
        <strain evidence="2 3">Harvey</strain>
    </source>
</reference>
<evidence type="ECO:0000256" key="1">
    <source>
        <dbReference type="SAM" id="MobiDB-lite"/>
    </source>
</evidence>
<feature type="region of interest" description="Disordered" evidence="1">
    <location>
        <begin position="48"/>
        <end position="73"/>
    </location>
</feature>
<sequence>MLRYADVGITTYASLRVVGQPSRTFNWVVDEPILLAALAELTDALPEPTATRTGARPSNAHFAGAHSQRGTAN</sequence>
<keyword evidence="3" id="KW-1185">Reference proteome</keyword>
<evidence type="ECO:0000313" key="3">
    <source>
        <dbReference type="Proteomes" id="UP000020681"/>
    </source>
</evidence>
<dbReference type="Proteomes" id="UP000020681">
    <property type="component" value="Unassembled WGS sequence"/>
</dbReference>
<evidence type="ECO:0000313" key="2">
    <source>
        <dbReference type="EMBL" id="EUA86633.1"/>
    </source>
</evidence>
<proteinExistence type="predicted"/>
<protein>
    <submittedName>
        <fullName evidence="2">Uncharacterized protein</fullName>
    </submittedName>
</protein>
<name>A0ABN0QQ23_MYCUL</name>
<accession>A0ABN0QQ23</accession>
<organism evidence="2 3">
    <name type="scientific">Mycobacterium ulcerans str. Harvey</name>
    <dbReference type="NCBI Taxonomy" id="1299332"/>
    <lineage>
        <taxon>Bacteria</taxon>
        <taxon>Bacillati</taxon>
        <taxon>Actinomycetota</taxon>
        <taxon>Actinomycetes</taxon>
        <taxon>Mycobacteriales</taxon>
        <taxon>Mycobacteriaceae</taxon>
        <taxon>Mycobacterium</taxon>
        <taxon>Mycobacterium ulcerans group</taxon>
    </lineage>
</organism>
<comment type="caution">
    <text evidence="2">The sequence shown here is derived from an EMBL/GenBank/DDBJ whole genome shotgun (WGS) entry which is preliminary data.</text>
</comment>